<feature type="region of interest" description="Disordered" evidence="1">
    <location>
        <begin position="65"/>
        <end position="111"/>
    </location>
</feature>
<dbReference type="Proteomes" id="UP000467840">
    <property type="component" value="Chromosome 17"/>
</dbReference>
<sequence length="233" mass="26055">MNMNASDGNVSLAWTHPMDDALVDAHLYQHIIGNRVKLDALEWMDKGVRNYEKFMQLFGKDKATGSHAETASEMRHRRANNEGIEIDNGQDKRSPEAARSQAQSEAPSLKKQKHFAIDPELIYFKEGLDNVATAIMKSTNEVANAIMQSSTDMVNAIMQSTTEQLNASKRLPIPESEIWTLIIDIGIELEMLSIAYIYLVQKPDMLRAVLGCPMERCKTLLLHMMAGGNGPHN</sequence>
<protein>
    <submittedName>
        <fullName evidence="2">Uncharacterized protein</fullName>
    </submittedName>
</protein>
<reference evidence="2 3" key="1">
    <citation type="journal article" date="2020" name="Mol. Plant">
        <title>The Chromosome-Based Rubber Tree Genome Provides New Insights into Spurge Genome Evolution and Rubber Biosynthesis.</title>
        <authorList>
            <person name="Liu J."/>
            <person name="Shi C."/>
            <person name="Shi C.C."/>
            <person name="Li W."/>
            <person name="Zhang Q.J."/>
            <person name="Zhang Y."/>
            <person name="Li K."/>
            <person name="Lu H.F."/>
            <person name="Shi C."/>
            <person name="Zhu S.T."/>
            <person name="Xiao Z.Y."/>
            <person name="Nan H."/>
            <person name="Yue Y."/>
            <person name="Zhu X.G."/>
            <person name="Wu Y."/>
            <person name="Hong X.N."/>
            <person name="Fan G.Y."/>
            <person name="Tong Y."/>
            <person name="Zhang D."/>
            <person name="Mao C.L."/>
            <person name="Liu Y.L."/>
            <person name="Hao S.J."/>
            <person name="Liu W.Q."/>
            <person name="Lv M.Q."/>
            <person name="Zhang H.B."/>
            <person name="Liu Y."/>
            <person name="Hu-Tang G.R."/>
            <person name="Wang J.P."/>
            <person name="Wang J.H."/>
            <person name="Sun Y.H."/>
            <person name="Ni S.B."/>
            <person name="Chen W.B."/>
            <person name="Zhang X.C."/>
            <person name="Jiao Y.N."/>
            <person name="Eichler E.E."/>
            <person name="Li G.H."/>
            <person name="Liu X."/>
            <person name="Gao L.Z."/>
        </authorList>
    </citation>
    <scope>NUCLEOTIDE SEQUENCE [LARGE SCALE GENOMIC DNA]</scope>
    <source>
        <strain evidence="3">cv. GT1</strain>
        <tissue evidence="2">Leaf</tissue>
    </source>
</reference>
<evidence type="ECO:0000256" key="1">
    <source>
        <dbReference type="SAM" id="MobiDB-lite"/>
    </source>
</evidence>
<name>A0A6A6M501_HEVBR</name>
<feature type="compositionally biased region" description="Basic and acidic residues" evidence="1">
    <location>
        <begin position="65"/>
        <end position="74"/>
    </location>
</feature>
<dbReference type="EMBL" id="JAAGAX010000007">
    <property type="protein sequence ID" value="KAF2308771.1"/>
    <property type="molecule type" value="Genomic_DNA"/>
</dbReference>
<dbReference type="AlphaFoldDB" id="A0A6A6M501"/>
<proteinExistence type="predicted"/>
<organism evidence="2 3">
    <name type="scientific">Hevea brasiliensis</name>
    <name type="common">Para rubber tree</name>
    <name type="synonym">Siphonia brasiliensis</name>
    <dbReference type="NCBI Taxonomy" id="3981"/>
    <lineage>
        <taxon>Eukaryota</taxon>
        <taxon>Viridiplantae</taxon>
        <taxon>Streptophyta</taxon>
        <taxon>Embryophyta</taxon>
        <taxon>Tracheophyta</taxon>
        <taxon>Spermatophyta</taxon>
        <taxon>Magnoliopsida</taxon>
        <taxon>eudicotyledons</taxon>
        <taxon>Gunneridae</taxon>
        <taxon>Pentapetalae</taxon>
        <taxon>rosids</taxon>
        <taxon>fabids</taxon>
        <taxon>Malpighiales</taxon>
        <taxon>Euphorbiaceae</taxon>
        <taxon>Crotonoideae</taxon>
        <taxon>Micrandreae</taxon>
        <taxon>Hevea</taxon>
    </lineage>
</organism>
<accession>A0A6A6M501</accession>
<keyword evidence="3" id="KW-1185">Reference proteome</keyword>
<gene>
    <name evidence="2" type="ORF">GH714_017609</name>
</gene>
<evidence type="ECO:0000313" key="2">
    <source>
        <dbReference type="EMBL" id="KAF2308771.1"/>
    </source>
</evidence>
<evidence type="ECO:0000313" key="3">
    <source>
        <dbReference type="Proteomes" id="UP000467840"/>
    </source>
</evidence>
<comment type="caution">
    <text evidence="2">The sequence shown here is derived from an EMBL/GenBank/DDBJ whole genome shotgun (WGS) entry which is preliminary data.</text>
</comment>